<keyword evidence="2" id="KW-0732">Signal</keyword>
<comment type="caution">
    <text evidence="3">The sequence shown here is derived from an EMBL/GenBank/DDBJ whole genome shotgun (WGS) entry which is preliminary data.</text>
</comment>
<accession>A0A9X2TJE7</accession>
<dbReference type="RefSeq" id="WP_259125898.1">
    <property type="nucleotide sequence ID" value="NZ_JANTZO010000005.1"/>
</dbReference>
<sequence length="158" mass="16730">MPSMVSIRKRLASTLNVVALGLLLLLPTSPHAAEVVLCLEESGDVNVERAEAGECTDKIREKEGGKVKVVGASEQEHCIDCSDVPLRVSEGDDPCGTAILSPSTSLEDPGEHLSLVSTSLESRPVESGESSSSSPPRFRRYSNEPGQDTSLSSVVLLI</sequence>
<feature type="chain" id="PRO_5041116518" description="Secreted protein" evidence="2">
    <location>
        <begin position="33"/>
        <end position="158"/>
    </location>
</feature>
<organism evidence="3 4">
    <name type="scientific">Salinibacter ruber</name>
    <dbReference type="NCBI Taxonomy" id="146919"/>
    <lineage>
        <taxon>Bacteria</taxon>
        <taxon>Pseudomonadati</taxon>
        <taxon>Rhodothermota</taxon>
        <taxon>Rhodothermia</taxon>
        <taxon>Rhodothermales</taxon>
        <taxon>Salinibacteraceae</taxon>
        <taxon>Salinibacter</taxon>
    </lineage>
</organism>
<gene>
    <name evidence="3" type="ORF">GGP61_001312</name>
</gene>
<evidence type="ECO:0000256" key="1">
    <source>
        <dbReference type="SAM" id="MobiDB-lite"/>
    </source>
</evidence>
<proteinExistence type="predicted"/>
<dbReference type="Proteomes" id="UP001155057">
    <property type="component" value="Unassembled WGS sequence"/>
</dbReference>
<evidence type="ECO:0008006" key="5">
    <source>
        <dbReference type="Google" id="ProtNLM"/>
    </source>
</evidence>
<evidence type="ECO:0000313" key="3">
    <source>
        <dbReference type="EMBL" id="MCS3709708.1"/>
    </source>
</evidence>
<feature type="region of interest" description="Disordered" evidence="1">
    <location>
        <begin position="117"/>
        <end position="152"/>
    </location>
</feature>
<dbReference type="AlphaFoldDB" id="A0A9X2TJE7"/>
<dbReference type="EMBL" id="JANUAE010000004">
    <property type="protein sequence ID" value="MCS3709708.1"/>
    <property type="molecule type" value="Genomic_DNA"/>
</dbReference>
<name>A0A9X2TJE7_9BACT</name>
<evidence type="ECO:0000313" key="4">
    <source>
        <dbReference type="Proteomes" id="UP001155057"/>
    </source>
</evidence>
<protein>
    <recommendedName>
        <fullName evidence="5">Secreted protein</fullName>
    </recommendedName>
</protein>
<feature type="region of interest" description="Disordered" evidence="1">
    <location>
        <begin position="93"/>
        <end position="112"/>
    </location>
</feature>
<evidence type="ECO:0000256" key="2">
    <source>
        <dbReference type="SAM" id="SignalP"/>
    </source>
</evidence>
<feature type="signal peptide" evidence="2">
    <location>
        <begin position="1"/>
        <end position="32"/>
    </location>
</feature>
<feature type="compositionally biased region" description="Low complexity" evidence="1">
    <location>
        <begin position="121"/>
        <end position="136"/>
    </location>
</feature>
<reference evidence="3" key="1">
    <citation type="submission" date="2022-08" db="EMBL/GenBank/DDBJ databases">
        <title>Genomic Encyclopedia of Type Strains, Phase V (KMG-V): Genome sequencing to study the core and pangenomes of soil and plant-associated prokaryotes.</title>
        <authorList>
            <person name="Whitman W."/>
        </authorList>
    </citation>
    <scope>NUCLEOTIDE SEQUENCE</scope>
    <source>
        <strain evidence="3">SP3049</strain>
    </source>
</reference>